<dbReference type="AlphaFoldDB" id="A0AAE8ZR25"/>
<evidence type="ECO:0000256" key="1">
    <source>
        <dbReference type="ARBA" id="ARBA00004123"/>
    </source>
</evidence>
<dbReference type="Proteomes" id="UP000827892">
    <property type="component" value="Chromosome X"/>
</dbReference>
<organism evidence="18 19">
    <name type="scientific">Caenorhabditis briggsae</name>
    <dbReference type="NCBI Taxonomy" id="6238"/>
    <lineage>
        <taxon>Eukaryota</taxon>
        <taxon>Metazoa</taxon>
        <taxon>Ecdysozoa</taxon>
        <taxon>Nematoda</taxon>
        <taxon>Chromadorea</taxon>
        <taxon>Rhabditida</taxon>
        <taxon>Rhabditina</taxon>
        <taxon>Rhabditomorpha</taxon>
        <taxon>Rhabditoidea</taxon>
        <taxon>Rhabditidae</taxon>
        <taxon>Peloderinae</taxon>
        <taxon>Caenorhabditis</taxon>
    </lineage>
</organism>
<feature type="DNA-binding region" description="HMG box" evidence="15">
    <location>
        <begin position="88"/>
        <end position="158"/>
    </location>
</feature>
<feature type="compositionally biased region" description="Basic and acidic residues" evidence="16">
    <location>
        <begin position="216"/>
        <end position="227"/>
    </location>
</feature>
<dbReference type="FunFam" id="1.10.30.10:FF:000059">
    <property type="entry name" value="Protein pop-1"/>
    <property type="match status" value="1"/>
</dbReference>
<dbReference type="Gene3D" id="1.10.30.10">
    <property type="entry name" value="High mobility group box domain"/>
    <property type="match status" value="1"/>
</dbReference>
<evidence type="ECO:0000256" key="6">
    <source>
        <dbReference type="ARBA" id="ARBA00022553"/>
    </source>
</evidence>
<evidence type="ECO:0000256" key="3">
    <source>
        <dbReference type="ARBA" id="ARBA00006569"/>
    </source>
</evidence>
<dbReference type="PANTHER" id="PTHR10373">
    <property type="entry name" value="TRANSCRIPTION FACTOR 7 FAMILY MEMBER"/>
    <property type="match status" value="1"/>
</dbReference>
<evidence type="ECO:0000256" key="4">
    <source>
        <dbReference type="ARBA" id="ARBA00022473"/>
    </source>
</evidence>
<dbReference type="GO" id="GO:0005634">
    <property type="term" value="C:nucleus"/>
    <property type="evidence" value="ECO:0007669"/>
    <property type="project" value="UniProtKB-SubCell"/>
</dbReference>
<feature type="compositionally biased region" description="Polar residues" evidence="16">
    <location>
        <begin position="228"/>
        <end position="250"/>
    </location>
</feature>
<evidence type="ECO:0000256" key="7">
    <source>
        <dbReference type="ARBA" id="ARBA00022687"/>
    </source>
</evidence>
<dbReference type="PROSITE" id="PS50118">
    <property type="entry name" value="HMG_BOX_2"/>
    <property type="match status" value="1"/>
</dbReference>
<evidence type="ECO:0000256" key="9">
    <source>
        <dbReference type="ARBA" id="ARBA00023125"/>
    </source>
</evidence>
<dbReference type="EMBL" id="CP090896">
    <property type="protein sequence ID" value="ULT82994.1"/>
    <property type="molecule type" value="Genomic_DNA"/>
</dbReference>
<keyword evidence="6" id="KW-0597">Phosphoprotein</keyword>
<dbReference type="PANTHER" id="PTHR10373:SF38">
    <property type="entry name" value="PROTEIN PANGOLIN, ISOFORM J"/>
    <property type="match status" value="1"/>
</dbReference>
<comment type="subcellular location">
    <subcellularLocation>
        <location evidence="2">Cytoplasm</location>
    </subcellularLocation>
    <subcellularLocation>
        <location evidence="1">Nucleus</location>
    </subcellularLocation>
</comment>
<keyword evidence="8" id="KW-0805">Transcription regulation</keyword>
<evidence type="ECO:0000256" key="10">
    <source>
        <dbReference type="ARBA" id="ARBA00023159"/>
    </source>
</evidence>
<keyword evidence="7" id="KW-0879">Wnt signaling pathway</keyword>
<feature type="domain" description="HMG box" evidence="17">
    <location>
        <begin position="88"/>
        <end position="158"/>
    </location>
</feature>
<dbReference type="GO" id="GO:0016055">
    <property type="term" value="P:Wnt signaling pathway"/>
    <property type="evidence" value="ECO:0007669"/>
    <property type="project" value="UniProtKB-KW"/>
</dbReference>
<name>A0AAE8ZR25_CAEBR</name>
<dbReference type="GO" id="GO:0003677">
    <property type="term" value="F:DNA binding"/>
    <property type="evidence" value="ECO:0007669"/>
    <property type="project" value="UniProtKB-UniRule"/>
</dbReference>
<proteinExistence type="inferred from homology"/>
<reference evidence="18 19" key="1">
    <citation type="submission" date="2022-05" db="EMBL/GenBank/DDBJ databases">
        <title>Chromosome-level reference genomes for two strains of Caenorhabditis briggsae: an improved platform for comparative genomics.</title>
        <authorList>
            <person name="Stevens L."/>
            <person name="Andersen E.C."/>
        </authorList>
    </citation>
    <scope>NUCLEOTIDE SEQUENCE [LARGE SCALE GENOMIC DNA]</scope>
    <source>
        <strain evidence="18">QX1410_ONT</strain>
        <tissue evidence="18">Whole-organism</tissue>
    </source>
</reference>
<sequence>MAPMITPSFSLVPPTFNIQMNLMNPMAMQAMTPRTQLDANSLTGFHTNAPMVPFPEAMKAKSSFLIDTILSAGQKNPINQNHKKENHIKKPLNAFMLFLKENRKTLIEENGYDEMSSGLMNKELGRRWQKLTDDEKQPYFELAKIEKERHKEKYPEWSAKDNLKKSKKYNPAQKVGKMCRAQLGNKDRSKWCKYCLRKQKCILSRILSQIAQTHDEETASEISHDNPESSSSIETTPIDSFPNQVSITLQEQEENLDNSEVEEGGPKS</sequence>
<evidence type="ECO:0000313" key="18">
    <source>
        <dbReference type="EMBL" id="ULT82994.1"/>
    </source>
</evidence>
<evidence type="ECO:0000259" key="17">
    <source>
        <dbReference type="PROSITE" id="PS50118"/>
    </source>
</evidence>
<evidence type="ECO:0000256" key="12">
    <source>
        <dbReference type="ARBA" id="ARBA00023242"/>
    </source>
</evidence>
<evidence type="ECO:0000256" key="16">
    <source>
        <dbReference type="SAM" id="MobiDB-lite"/>
    </source>
</evidence>
<protein>
    <recommendedName>
        <fullName evidence="13">Protein pop-1</fullName>
    </recommendedName>
    <alternativeName>
        <fullName evidence="14">Posterior pharynx defect protein 1</fullName>
    </alternativeName>
</protein>
<keyword evidence="12 15" id="KW-0539">Nucleus</keyword>
<keyword evidence="11" id="KW-0804">Transcription</keyword>
<evidence type="ECO:0000256" key="11">
    <source>
        <dbReference type="ARBA" id="ARBA00023163"/>
    </source>
</evidence>
<keyword evidence="10" id="KW-0010">Activator</keyword>
<evidence type="ECO:0000256" key="15">
    <source>
        <dbReference type="PROSITE-ProRule" id="PRU00267"/>
    </source>
</evidence>
<evidence type="ECO:0000256" key="5">
    <source>
        <dbReference type="ARBA" id="ARBA00022490"/>
    </source>
</evidence>
<feature type="region of interest" description="Disordered" evidence="16">
    <location>
        <begin position="216"/>
        <end position="268"/>
    </location>
</feature>
<dbReference type="InterPro" id="IPR036910">
    <property type="entry name" value="HMG_box_dom_sf"/>
</dbReference>
<keyword evidence="5" id="KW-0963">Cytoplasm</keyword>
<evidence type="ECO:0000313" key="19">
    <source>
        <dbReference type="Proteomes" id="UP000827892"/>
    </source>
</evidence>
<accession>A0AAE8ZR25</accession>
<dbReference type="InterPro" id="IPR024940">
    <property type="entry name" value="TCF/LEF"/>
</dbReference>
<feature type="compositionally biased region" description="Acidic residues" evidence="16">
    <location>
        <begin position="251"/>
        <end position="268"/>
    </location>
</feature>
<dbReference type="Pfam" id="PF00505">
    <property type="entry name" value="HMG_box"/>
    <property type="match status" value="1"/>
</dbReference>
<keyword evidence="9 15" id="KW-0238">DNA-binding</keyword>
<evidence type="ECO:0000256" key="2">
    <source>
        <dbReference type="ARBA" id="ARBA00004496"/>
    </source>
</evidence>
<evidence type="ECO:0000256" key="13">
    <source>
        <dbReference type="ARBA" id="ARBA00069439"/>
    </source>
</evidence>
<comment type="similarity">
    <text evidence="3">Belongs to the TCF/LEF family.</text>
</comment>
<dbReference type="SMART" id="SM01366">
    <property type="entry name" value="c-clamp"/>
    <property type="match status" value="1"/>
</dbReference>
<evidence type="ECO:0000256" key="14">
    <source>
        <dbReference type="ARBA" id="ARBA00082882"/>
    </source>
</evidence>
<dbReference type="SMART" id="SM00398">
    <property type="entry name" value="HMG"/>
    <property type="match status" value="1"/>
</dbReference>
<gene>
    <name evidence="18" type="ORF">L3Y34_012316</name>
</gene>
<dbReference type="InterPro" id="IPR009071">
    <property type="entry name" value="HMG_box_dom"/>
</dbReference>
<dbReference type="SUPFAM" id="SSF47095">
    <property type="entry name" value="HMG-box"/>
    <property type="match status" value="1"/>
</dbReference>
<keyword evidence="4" id="KW-0217">Developmental protein</keyword>
<evidence type="ECO:0000256" key="8">
    <source>
        <dbReference type="ARBA" id="ARBA00023015"/>
    </source>
</evidence>
<dbReference type="GO" id="GO:0005737">
    <property type="term" value="C:cytoplasm"/>
    <property type="evidence" value="ECO:0007669"/>
    <property type="project" value="UniProtKB-SubCell"/>
</dbReference>